<dbReference type="CDD" id="cd02340">
    <property type="entry name" value="ZZ_NBR1_like"/>
    <property type="match status" value="1"/>
</dbReference>
<dbReference type="PANTHER" id="PTHR15090">
    <property type="entry name" value="SEQUESTOSOME 1-RELATED"/>
    <property type="match status" value="1"/>
</dbReference>
<feature type="region of interest" description="Disordered" evidence="6">
    <location>
        <begin position="742"/>
        <end position="795"/>
    </location>
</feature>
<feature type="region of interest" description="Disordered" evidence="6">
    <location>
        <begin position="625"/>
        <end position="645"/>
    </location>
</feature>
<keyword evidence="4" id="KW-0106">Calcium</keyword>
<proteinExistence type="predicted"/>
<dbReference type="Pfam" id="PF00569">
    <property type="entry name" value="ZZ"/>
    <property type="match status" value="1"/>
</dbReference>
<dbReference type="InterPro" id="IPR043145">
    <property type="entry name" value="Znf_ZZ_sf"/>
</dbReference>
<feature type="domain" description="EF-hand" evidence="8">
    <location>
        <begin position="309"/>
        <end position="344"/>
    </location>
</feature>
<dbReference type="Gene3D" id="3.30.60.90">
    <property type="match status" value="1"/>
</dbReference>
<dbReference type="GO" id="GO:0008270">
    <property type="term" value="F:zinc ion binding"/>
    <property type="evidence" value="ECO:0007669"/>
    <property type="project" value="UniProtKB-KW"/>
</dbReference>
<protein>
    <submittedName>
        <fullName evidence="9">Uncharacterized protein</fullName>
    </submittedName>
</protein>
<dbReference type="GO" id="GO:0005509">
    <property type="term" value="F:calcium ion binding"/>
    <property type="evidence" value="ECO:0007669"/>
    <property type="project" value="InterPro"/>
</dbReference>
<feature type="compositionally biased region" description="Polar residues" evidence="6">
    <location>
        <begin position="921"/>
        <end position="933"/>
    </location>
</feature>
<evidence type="ECO:0000256" key="2">
    <source>
        <dbReference type="ARBA" id="ARBA00022771"/>
    </source>
</evidence>
<evidence type="ECO:0000256" key="5">
    <source>
        <dbReference type="PROSITE-ProRule" id="PRU00228"/>
    </source>
</evidence>
<feature type="compositionally biased region" description="Low complexity" evidence="6">
    <location>
        <begin position="783"/>
        <end position="793"/>
    </location>
</feature>
<feature type="domain" description="ZZ-type" evidence="7">
    <location>
        <begin position="137"/>
        <end position="189"/>
    </location>
</feature>
<feature type="region of interest" description="Disordered" evidence="6">
    <location>
        <begin position="64"/>
        <end position="84"/>
    </location>
</feature>
<evidence type="ECO:0000256" key="4">
    <source>
        <dbReference type="ARBA" id="ARBA00022837"/>
    </source>
</evidence>
<reference evidence="9 10" key="1">
    <citation type="submission" date="2017-11" db="EMBL/GenBank/DDBJ databases">
        <authorList>
            <person name="Kracher B."/>
        </authorList>
    </citation>
    <scope>NUCLEOTIDE SEQUENCE [LARGE SCALE GENOMIC DNA]</scope>
    <source>
        <strain evidence="9 10">RACE1</strain>
    </source>
</reference>
<evidence type="ECO:0000256" key="6">
    <source>
        <dbReference type="SAM" id="MobiDB-lite"/>
    </source>
</evidence>
<dbReference type="PROSITE" id="PS50222">
    <property type="entry name" value="EF_HAND_2"/>
    <property type="match status" value="1"/>
</dbReference>
<feature type="region of interest" description="Disordered" evidence="6">
    <location>
        <begin position="479"/>
        <end position="523"/>
    </location>
</feature>
<feature type="compositionally biased region" description="Basic and acidic residues" evidence="6">
    <location>
        <begin position="910"/>
        <end position="920"/>
    </location>
</feature>
<feature type="compositionally biased region" description="Basic and acidic residues" evidence="6">
    <location>
        <begin position="385"/>
        <end position="399"/>
    </location>
</feature>
<evidence type="ECO:0000313" key="10">
    <source>
        <dbReference type="Proteomes" id="UP000275772"/>
    </source>
</evidence>
<dbReference type="InterPro" id="IPR052260">
    <property type="entry name" value="Autophagy_Rcpt_SigReg"/>
</dbReference>
<dbReference type="EMBL" id="UNSH01000036">
    <property type="protein sequence ID" value="SZF01431.1"/>
    <property type="molecule type" value="Genomic_DNA"/>
</dbReference>
<dbReference type="SUPFAM" id="SSF57850">
    <property type="entry name" value="RING/U-box"/>
    <property type="match status" value="1"/>
</dbReference>
<accession>A0A383UM98</accession>
<keyword evidence="1" id="KW-0479">Metal-binding</keyword>
<evidence type="ECO:0000259" key="7">
    <source>
        <dbReference type="PROSITE" id="PS50135"/>
    </source>
</evidence>
<dbReference type="PROSITE" id="PS50135">
    <property type="entry name" value="ZF_ZZ_2"/>
    <property type="match status" value="1"/>
</dbReference>
<feature type="region of interest" description="Disordered" evidence="6">
    <location>
        <begin position="380"/>
        <end position="399"/>
    </location>
</feature>
<keyword evidence="2 5" id="KW-0863">Zinc-finger</keyword>
<dbReference type="VEuPathDB" id="FungiDB:BLGHR1_12197"/>
<dbReference type="AlphaFoldDB" id="A0A383UM98"/>
<sequence length="1031" mass="117639">MSWSPLLVSAPSSSTFPFHSFVQPRTTLIVVASLAAIFASYQVFNKVFLAEPSIHANRLHRSNAVRRRARTTDSTAGNSDDGSIRMIENSDVNNDPHLFQEAYDWTSPHSHDRNGQNIVQLLFRVSEDATKRNAYVHRGCACNCCGMVPIRGIRFRCSNCADYDLCESCEAQGVHLKTHIFYKIKVPALSTGLRNMQPVWYLGDPDSVNRQLSKDTLIKLSRETGFERQELEACWEQWTFMANTDWRDDPYEINLAMDRKTFERCLVPTGGYRQAGPCLIFDRMFAFYDTNKDDLIGFAEFLHGLAYRKKKNKWKKIFEGYDIDEDGYVDRKDFLRMFRSYYALYRSMHVDMLEGMTAQHMSSVDAHRLVGSRQPLSSAFGQDGRFPRAPDLRTGEGKHFQPNGDLEIVDGKGVINESSHDYGDRYEVFKRDFSRGSWAENRMNSHTYWGVMLNPPETMVPLPGLIHGLQRVQSQAQGNYQNLPPARSNNLASSNLPTPSNQGHHNVADDNEENGGCEVDEDNDNKAEIEDDDMCSESDDEAWPPTFVQVTDEDAEAVDGPGARIADLRRSSRQEVISHAILRIRSHHEAYERWQRRYFYTDEEDGGKPPAGWKEDDDILLQNGVVGESSKSPRPTLHSRSSSKVRFAEDMDDFDTRSNISTSSRSIPERWGGLEIPDAEKDAGKEILYQVTQQAFNELLDHLFKEKENLALEYASTKHQRQIYRYLYSNPEFEEWAIQQESRPKHSQVTSNNEANSKFVPTESILEELSRGYPEESIEETETNTTGGNSGDEISSLVDRSLNRTSSRPDDTSDNFRQWAQVFDSSPAPTSSLITNEQEPSSSLLYSGPWRIASPRIDPNNIPIDDVSETPMFQDPTMPQFRPNAYGPTARSEQSYINETEDYINEMEDCKRSTEVDEKVTQMQQSRPANPTPDSKDQTPFKLEQSKKEQPRHDITKAEGISKANLLWLWKCEKAANEANERGGWGRLDYKEFEASVMEELSRDRGKKSARDGDNPARMDYLGSWIEFCIP</sequence>
<dbReference type="SUPFAM" id="SSF47473">
    <property type="entry name" value="EF-hand"/>
    <property type="match status" value="1"/>
</dbReference>
<dbReference type="InterPro" id="IPR011992">
    <property type="entry name" value="EF-hand-dom_pair"/>
</dbReference>
<dbReference type="Gene3D" id="1.10.238.10">
    <property type="entry name" value="EF-hand"/>
    <property type="match status" value="1"/>
</dbReference>
<evidence type="ECO:0000259" key="8">
    <source>
        <dbReference type="PROSITE" id="PS50222"/>
    </source>
</evidence>
<name>A0A383UM98_BLUHO</name>
<dbReference type="PROSITE" id="PS00018">
    <property type="entry name" value="EF_HAND_1"/>
    <property type="match status" value="1"/>
</dbReference>
<keyword evidence="3" id="KW-0862">Zinc</keyword>
<feature type="compositionally biased region" description="Polar residues" evidence="6">
    <location>
        <begin position="747"/>
        <end position="756"/>
    </location>
</feature>
<dbReference type="CDD" id="cd00051">
    <property type="entry name" value="EFh"/>
    <property type="match status" value="1"/>
</dbReference>
<feature type="region of interest" description="Disordered" evidence="6">
    <location>
        <begin position="910"/>
        <end position="956"/>
    </location>
</feature>
<evidence type="ECO:0000256" key="1">
    <source>
        <dbReference type="ARBA" id="ARBA00022723"/>
    </source>
</evidence>
<feature type="compositionally biased region" description="Polar residues" evidence="6">
    <location>
        <begin position="629"/>
        <end position="644"/>
    </location>
</feature>
<feature type="compositionally biased region" description="Basic and acidic residues" evidence="6">
    <location>
        <begin position="934"/>
        <end position="956"/>
    </location>
</feature>
<dbReference type="PROSITE" id="PS01357">
    <property type="entry name" value="ZF_ZZ_1"/>
    <property type="match status" value="1"/>
</dbReference>
<dbReference type="SMART" id="SM00291">
    <property type="entry name" value="ZnF_ZZ"/>
    <property type="match status" value="1"/>
</dbReference>
<feature type="compositionally biased region" description="Acidic residues" evidence="6">
    <location>
        <begin position="509"/>
        <end position="523"/>
    </location>
</feature>
<dbReference type="InterPro" id="IPR018247">
    <property type="entry name" value="EF_Hand_1_Ca_BS"/>
</dbReference>
<gene>
    <name evidence="9" type="ORF">BLGHR1_12197</name>
</gene>
<evidence type="ECO:0000256" key="3">
    <source>
        <dbReference type="ARBA" id="ARBA00022833"/>
    </source>
</evidence>
<dbReference type="InterPro" id="IPR002048">
    <property type="entry name" value="EF_hand_dom"/>
</dbReference>
<organism evidence="9 10">
    <name type="scientific">Blumeria hordei</name>
    <name type="common">Barley powdery mildew</name>
    <name type="synonym">Blumeria graminis f. sp. hordei</name>
    <dbReference type="NCBI Taxonomy" id="2867405"/>
    <lineage>
        <taxon>Eukaryota</taxon>
        <taxon>Fungi</taxon>
        <taxon>Dikarya</taxon>
        <taxon>Ascomycota</taxon>
        <taxon>Pezizomycotina</taxon>
        <taxon>Leotiomycetes</taxon>
        <taxon>Erysiphales</taxon>
        <taxon>Erysiphaceae</taxon>
        <taxon>Blumeria</taxon>
    </lineage>
</organism>
<feature type="compositionally biased region" description="Polar residues" evidence="6">
    <location>
        <begin position="479"/>
        <end position="504"/>
    </location>
</feature>
<feature type="compositionally biased region" description="Polar residues" evidence="6">
    <location>
        <begin position="72"/>
        <end position="81"/>
    </location>
</feature>
<dbReference type="InterPro" id="IPR000433">
    <property type="entry name" value="Znf_ZZ"/>
</dbReference>
<dbReference type="SMART" id="SM00054">
    <property type="entry name" value="EFh"/>
    <property type="match status" value="2"/>
</dbReference>
<evidence type="ECO:0000313" key="9">
    <source>
        <dbReference type="EMBL" id="SZF01431.1"/>
    </source>
</evidence>
<dbReference type="Proteomes" id="UP000275772">
    <property type="component" value="Unassembled WGS sequence"/>
</dbReference>